<evidence type="ECO:0000313" key="2">
    <source>
        <dbReference type="Proteomes" id="UP000299102"/>
    </source>
</evidence>
<dbReference type="EMBL" id="BGZK01000363">
    <property type="protein sequence ID" value="GBP39311.1"/>
    <property type="molecule type" value="Genomic_DNA"/>
</dbReference>
<dbReference type="Proteomes" id="UP000299102">
    <property type="component" value="Unassembled WGS sequence"/>
</dbReference>
<evidence type="ECO:0000313" key="1">
    <source>
        <dbReference type="EMBL" id="GBP39311.1"/>
    </source>
</evidence>
<organism evidence="1 2">
    <name type="scientific">Eumeta variegata</name>
    <name type="common">Bagworm moth</name>
    <name type="synonym">Eumeta japonica</name>
    <dbReference type="NCBI Taxonomy" id="151549"/>
    <lineage>
        <taxon>Eukaryota</taxon>
        <taxon>Metazoa</taxon>
        <taxon>Ecdysozoa</taxon>
        <taxon>Arthropoda</taxon>
        <taxon>Hexapoda</taxon>
        <taxon>Insecta</taxon>
        <taxon>Pterygota</taxon>
        <taxon>Neoptera</taxon>
        <taxon>Endopterygota</taxon>
        <taxon>Lepidoptera</taxon>
        <taxon>Glossata</taxon>
        <taxon>Ditrysia</taxon>
        <taxon>Tineoidea</taxon>
        <taxon>Psychidae</taxon>
        <taxon>Oiketicinae</taxon>
        <taxon>Eumeta</taxon>
    </lineage>
</organism>
<reference evidence="1 2" key="1">
    <citation type="journal article" date="2019" name="Commun. Biol.">
        <title>The bagworm genome reveals a unique fibroin gene that provides high tensile strength.</title>
        <authorList>
            <person name="Kono N."/>
            <person name="Nakamura H."/>
            <person name="Ohtoshi R."/>
            <person name="Tomita M."/>
            <person name="Numata K."/>
            <person name="Arakawa K."/>
        </authorList>
    </citation>
    <scope>NUCLEOTIDE SEQUENCE [LARGE SCALE GENOMIC DNA]</scope>
</reference>
<sequence>MNMTPTLRESVGVRRKTWAFADHLYGRAVREILIADVEINAVNPYRCSLIALALEFAPSTGELTIQYY</sequence>
<proteinExistence type="predicted"/>
<dbReference type="AlphaFoldDB" id="A0A4C1VL79"/>
<name>A0A4C1VL79_EUMVA</name>
<accession>A0A4C1VL79</accession>
<protein>
    <submittedName>
        <fullName evidence="1">Uncharacterized protein</fullName>
    </submittedName>
</protein>
<comment type="caution">
    <text evidence="1">The sequence shown here is derived from an EMBL/GenBank/DDBJ whole genome shotgun (WGS) entry which is preliminary data.</text>
</comment>
<gene>
    <name evidence="1" type="ORF">EVAR_20539_1</name>
</gene>
<keyword evidence="2" id="KW-1185">Reference proteome</keyword>